<name>A0A4P7XKC6_9ALTE</name>
<evidence type="ECO:0000256" key="1">
    <source>
        <dbReference type="SAM" id="MobiDB-lite"/>
    </source>
</evidence>
<feature type="region of interest" description="Disordered" evidence="1">
    <location>
        <begin position="152"/>
        <end position="193"/>
    </location>
</feature>
<dbReference type="OrthoDB" id="6367133at2"/>
<reference evidence="2 3" key="1">
    <citation type="submission" date="2018-07" db="EMBL/GenBank/DDBJ databases">
        <title>Marsedoiliclastica nanhaica gen. nov. sp. nov., a novel marine hydrocarbonoclastic bacterium isolated from an in-situ enriched hydrocarbon-degrading consortium in deep-sea sediment.</title>
        <authorList>
            <person name="Dong C."/>
            <person name="Ma T."/>
            <person name="Liu R."/>
            <person name="Shao Z."/>
        </authorList>
    </citation>
    <scope>NUCLEOTIDE SEQUENCE [LARGE SCALE GENOMIC DNA]</scope>
    <source>
        <strain evidence="3">soil36-7</strain>
    </source>
</reference>
<gene>
    <name evidence="2" type="ORF">soil367_15730</name>
</gene>
<dbReference type="EMBL" id="CP031093">
    <property type="protein sequence ID" value="QCF27263.1"/>
    <property type="molecule type" value="Genomic_DNA"/>
</dbReference>
<dbReference type="AlphaFoldDB" id="A0A4P7XKC6"/>
<dbReference type="Proteomes" id="UP000298049">
    <property type="component" value="Chromosome"/>
</dbReference>
<dbReference type="KEGG" id="hmi:soil367_15730"/>
<dbReference type="Pfam" id="PF12048">
    <property type="entry name" value="DUF3530"/>
    <property type="match status" value="1"/>
</dbReference>
<protein>
    <submittedName>
        <fullName evidence="2">DUF3530 family protein</fullName>
    </submittedName>
</protein>
<organism evidence="2 3">
    <name type="scientific">Hydrocarboniclastica marina</name>
    <dbReference type="NCBI Taxonomy" id="2259620"/>
    <lineage>
        <taxon>Bacteria</taxon>
        <taxon>Pseudomonadati</taxon>
        <taxon>Pseudomonadota</taxon>
        <taxon>Gammaproteobacteria</taxon>
        <taxon>Alteromonadales</taxon>
        <taxon>Alteromonadaceae</taxon>
        <taxon>Hydrocarboniclastica</taxon>
    </lineage>
</organism>
<evidence type="ECO:0000313" key="2">
    <source>
        <dbReference type="EMBL" id="QCF27263.1"/>
    </source>
</evidence>
<sequence length="356" mass="37935">MNQSDLRSKPEAELIGSVRARYRVLTVALCLLSPCFSFAEEQPLPEPGPDVEQRAMSGNDRREQYLVQQRPEQVRWLGEGESRFAIMETPAQRAETHGTVLVVADAGQSAAQGFAGQLHQMLPSRGWRVVSFALPPLPLPVYSDRSSLSPGIGAAGGAAVRSPGDPDSADAGAPEAGGSNAQGRNARDRNESTAGSVTIDLAASAAGSDALQQFESQASTRLTSTLEMLAQEQPGAVVMVGIGLGAAPLAQQLADGSLGAYPPAGQRAMVWVQPRFQHPVTDKEPLPGGLSDLASWPVLDIIHRNESGSAESERRTAMQKLDGSAAYRQDAFMLSESASRAMLAYRIHNWALRQLK</sequence>
<evidence type="ECO:0000313" key="3">
    <source>
        <dbReference type="Proteomes" id="UP000298049"/>
    </source>
</evidence>
<accession>A0A4P7XKC6</accession>
<proteinExistence type="predicted"/>
<dbReference type="InterPro" id="IPR022529">
    <property type="entry name" value="DUF3530"/>
</dbReference>
<keyword evidence="3" id="KW-1185">Reference proteome</keyword>